<organism evidence="3 4">
    <name type="scientific">Pacificimonas pallii</name>
    <dbReference type="NCBI Taxonomy" id="2827236"/>
    <lineage>
        <taxon>Bacteria</taxon>
        <taxon>Pseudomonadati</taxon>
        <taxon>Pseudomonadota</taxon>
        <taxon>Alphaproteobacteria</taxon>
        <taxon>Sphingomonadales</taxon>
        <taxon>Sphingosinicellaceae</taxon>
        <taxon>Pacificimonas</taxon>
    </lineage>
</organism>
<keyword evidence="2" id="KW-0472">Membrane</keyword>
<dbReference type="EMBL" id="JAGSPA010000002">
    <property type="protein sequence ID" value="MBV7256238.1"/>
    <property type="molecule type" value="Genomic_DNA"/>
</dbReference>
<keyword evidence="2" id="KW-0812">Transmembrane</keyword>
<keyword evidence="4" id="KW-1185">Reference proteome</keyword>
<gene>
    <name evidence="3" type="primary">pspB</name>
    <name evidence="3" type="ORF">KCG44_05505</name>
</gene>
<dbReference type="Proteomes" id="UP000722336">
    <property type="component" value="Unassembled WGS sequence"/>
</dbReference>
<accession>A0ABS6SCU2</accession>
<feature type="region of interest" description="Disordered" evidence="1">
    <location>
        <begin position="73"/>
        <end position="98"/>
    </location>
</feature>
<name>A0ABS6SCU2_9SPHN</name>
<reference evidence="3 4" key="1">
    <citation type="submission" date="2021-04" db="EMBL/GenBank/DDBJ databases">
        <authorList>
            <person name="Pira H."/>
            <person name="Risdian C."/>
            <person name="Wink J."/>
        </authorList>
    </citation>
    <scope>NUCLEOTIDE SEQUENCE [LARGE SCALE GENOMIC DNA]</scope>
    <source>
        <strain evidence="3 4">WHA3</strain>
    </source>
</reference>
<dbReference type="Pfam" id="PF06667">
    <property type="entry name" value="PspB"/>
    <property type="match status" value="1"/>
</dbReference>
<proteinExistence type="predicted"/>
<dbReference type="NCBIfam" id="TIGR02976">
    <property type="entry name" value="phageshock_pspB"/>
    <property type="match status" value="1"/>
</dbReference>
<protein>
    <submittedName>
        <fullName evidence="3">Envelope stress response membrane protein PspB</fullName>
    </submittedName>
</protein>
<feature type="transmembrane region" description="Helical" evidence="2">
    <location>
        <begin position="6"/>
        <end position="26"/>
    </location>
</feature>
<dbReference type="InterPro" id="IPR009554">
    <property type="entry name" value="Phageshock_PspB"/>
</dbReference>
<evidence type="ECO:0000256" key="1">
    <source>
        <dbReference type="SAM" id="MobiDB-lite"/>
    </source>
</evidence>
<evidence type="ECO:0000313" key="4">
    <source>
        <dbReference type="Proteomes" id="UP000722336"/>
    </source>
</evidence>
<keyword evidence="2" id="KW-1133">Transmembrane helix</keyword>
<evidence type="ECO:0000256" key="2">
    <source>
        <dbReference type="SAM" id="Phobius"/>
    </source>
</evidence>
<dbReference type="RefSeq" id="WP_218444801.1">
    <property type="nucleotide sequence ID" value="NZ_JAGSPA010000002.1"/>
</dbReference>
<feature type="compositionally biased region" description="Basic and acidic residues" evidence="1">
    <location>
        <begin position="73"/>
        <end position="92"/>
    </location>
</feature>
<sequence length="98" mass="11633">MWDDLIPFVAIISIFVIFPAILFHNITQWKKSRSISSDDEKLLDDLYHVAHRLDDRINSIERIMDVDNPDWRRLSAPEPRSTLDQKIEDRNTNVRRTS</sequence>
<evidence type="ECO:0000313" key="3">
    <source>
        <dbReference type="EMBL" id="MBV7256238.1"/>
    </source>
</evidence>
<comment type="caution">
    <text evidence="3">The sequence shown here is derived from an EMBL/GenBank/DDBJ whole genome shotgun (WGS) entry which is preliminary data.</text>
</comment>